<dbReference type="OMA" id="FLWSDIM"/>
<evidence type="ECO:0000256" key="1">
    <source>
        <dbReference type="ARBA" id="ARBA00004604"/>
    </source>
</evidence>
<dbReference type="EnsemblMetazoa" id="ADAC003443-RA">
    <property type="protein sequence ID" value="ADAC003443-PA"/>
    <property type="gene ID" value="ADAC003443"/>
</dbReference>
<dbReference type="Gene3D" id="3.30.70.330">
    <property type="match status" value="1"/>
</dbReference>
<reference evidence="7" key="2">
    <citation type="submission" date="2010-05" db="EMBL/GenBank/DDBJ databases">
        <authorList>
            <person name="Almeida L.G."/>
            <person name="Nicolas M.F."/>
            <person name="Souza R.C."/>
            <person name="Vasconcelos A.T.R."/>
        </authorList>
    </citation>
    <scope>NUCLEOTIDE SEQUENCE</scope>
</reference>
<feature type="compositionally biased region" description="Basic residues" evidence="6">
    <location>
        <begin position="7"/>
        <end position="17"/>
    </location>
</feature>
<evidence type="ECO:0000313" key="9">
    <source>
        <dbReference type="Proteomes" id="UP000000673"/>
    </source>
</evidence>
<evidence type="ECO:0000313" key="8">
    <source>
        <dbReference type="EnsemblMetazoa" id="ADAC003443-PA"/>
    </source>
</evidence>
<evidence type="ECO:0000256" key="2">
    <source>
        <dbReference type="ARBA" id="ARBA00005819"/>
    </source>
</evidence>
<dbReference type="GO" id="GO:0034462">
    <property type="term" value="P:small-subunit processome assembly"/>
    <property type="evidence" value="ECO:0007669"/>
    <property type="project" value="TreeGrafter"/>
</dbReference>
<evidence type="ECO:0000256" key="5">
    <source>
        <dbReference type="ARBA" id="ARBA00023242"/>
    </source>
</evidence>
<sequence>MAIGSKKSVKGTRKRKAPWAPARELPSDGDESDNLASEDAAAGNDGSVHNSDEDKEGRDESDTSGEDGERIAASRASHKKVKPLAKKSVAGIIYISSVPKHMNVTILRELLDPYGEVGRIYMQPARKGNTVRKRTAKGKRAMLQYTEAWVEFARRRIAKAVVQLLNAKPISTSRKSVFCDILWSMKYLPHFQWMQLSERLAYEKAVARQKLRTEVAQARKEASYFQSNLDRSEASRRRATAPASSSSSSSKGKVSKDT</sequence>
<dbReference type="InterPro" id="IPR034353">
    <property type="entry name" value="ABT1/ESF2_RRM"/>
</dbReference>
<dbReference type="STRING" id="43151.W5JKZ3"/>
<dbReference type="GO" id="GO:0005730">
    <property type="term" value="C:nucleolus"/>
    <property type="evidence" value="ECO:0007669"/>
    <property type="project" value="UniProtKB-SubCell"/>
</dbReference>
<dbReference type="GO" id="GO:0000447">
    <property type="term" value="P:endonucleolytic cleavage in ITS1 to separate SSU-rRNA from 5.8S rRNA and LSU-rRNA from tricistronic rRNA transcript (SSU-rRNA, 5.8S rRNA, LSU-rRNA)"/>
    <property type="evidence" value="ECO:0007669"/>
    <property type="project" value="TreeGrafter"/>
</dbReference>
<gene>
    <name evidence="7" type="ORF">AND_003443</name>
</gene>
<reference evidence="8" key="4">
    <citation type="submission" date="2015-06" db="UniProtKB">
        <authorList>
            <consortium name="EnsemblMetazoa"/>
        </authorList>
    </citation>
    <scope>IDENTIFICATION</scope>
</reference>
<dbReference type="GO" id="GO:0003723">
    <property type="term" value="F:RNA binding"/>
    <property type="evidence" value="ECO:0007669"/>
    <property type="project" value="UniProtKB-KW"/>
</dbReference>
<dbReference type="GO" id="GO:0000472">
    <property type="term" value="P:endonucleolytic cleavage to generate mature 5'-end of SSU-rRNA from (SSU-rRNA, 5.8S rRNA, LSU-rRNA)"/>
    <property type="evidence" value="ECO:0007669"/>
    <property type="project" value="TreeGrafter"/>
</dbReference>
<comment type="subcellular location">
    <subcellularLocation>
        <location evidence="1">Nucleus</location>
        <location evidence="1">Nucleolus</location>
    </subcellularLocation>
</comment>
<evidence type="ECO:0000256" key="6">
    <source>
        <dbReference type="SAM" id="MobiDB-lite"/>
    </source>
</evidence>
<evidence type="ECO:0000256" key="4">
    <source>
        <dbReference type="ARBA" id="ARBA00022884"/>
    </source>
</evidence>
<accession>W5JKZ3</accession>
<evidence type="ECO:0000256" key="3">
    <source>
        <dbReference type="ARBA" id="ARBA00020737"/>
    </source>
</evidence>
<name>W5JKZ3_ANODA</name>
<dbReference type="CDD" id="cd12263">
    <property type="entry name" value="RRM_ABT1_like"/>
    <property type="match status" value="1"/>
</dbReference>
<dbReference type="SUPFAM" id="SSF54928">
    <property type="entry name" value="RNA-binding domain, RBD"/>
    <property type="match status" value="1"/>
</dbReference>
<keyword evidence="5" id="KW-0539">Nucleus</keyword>
<feature type="region of interest" description="Disordered" evidence="6">
    <location>
        <begin position="218"/>
        <end position="258"/>
    </location>
</feature>
<dbReference type="HOGENOM" id="CLU_054086_3_2_1"/>
<dbReference type="PANTHER" id="PTHR12311:SF7">
    <property type="entry name" value="ACTIVATOR OF BASAL TRANSCRIPTION 1"/>
    <property type="match status" value="1"/>
</dbReference>
<dbReference type="VEuPathDB" id="VectorBase:ADAC003443"/>
<keyword evidence="4" id="KW-0694">RNA-binding</keyword>
<evidence type="ECO:0000313" key="7">
    <source>
        <dbReference type="EMBL" id="ETN64806.1"/>
    </source>
</evidence>
<feature type="compositionally biased region" description="Basic and acidic residues" evidence="6">
    <location>
        <begin position="50"/>
        <end position="72"/>
    </location>
</feature>
<organism evidence="7">
    <name type="scientific">Anopheles darlingi</name>
    <name type="common">Mosquito</name>
    <dbReference type="NCBI Taxonomy" id="43151"/>
    <lineage>
        <taxon>Eukaryota</taxon>
        <taxon>Metazoa</taxon>
        <taxon>Ecdysozoa</taxon>
        <taxon>Arthropoda</taxon>
        <taxon>Hexapoda</taxon>
        <taxon>Insecta</taxon>
        <taxon>Pterygota</taxon>
        <taxon>Neoptera</taxon>
        <taxon>Endopterygota</taxon>
        <taxon>Diptera</taxon>
        <taxon>Nematocera</taxon>
        <taxon>Culicoidea</taxon>
        <taxon>Culicidae</taxon>
        <taxon>Anophelinae</taxon>
        <taxon>Anopheles</taxon>
    </lineage>
</organism>
<dbReference type="AlphaFoldDB" id="W5JKZ3"/>
<comment type="similarity">
    <text evidence="2">Belongs to the ESF2/ABP1 family.</text>
</comment>
<proteinExistence type="inferred from homology"/>
<dbReference type="eggNOG" id="KOG3152">
    <property type="taxonomic scope" value="Eukaryota"/>
</dbReference>
<feature type="region of interest" description="Disordered" evidence="6">
    <location>
        <begin position="1"/>
        <end position="80"/>
    </location>
</feature>
<dbReference type="GO" id="GO:0000480">
    <property type="term" value="P:endonucleolytic cleavage in 5'-ETS of tricistronic rRNA transcript (SSU-rRNA, 5.8S rRNA, LSU-rRNA)"/>
    <property type="evidence" value="ECO:0007669"/>
    <property type="project" value="TreeGrafter"/>
</dbReference>
<dbReference type="Proteomes" id="UP000000673">
    <property type="component" value="Unassembled WGS sequence"/>
</dbReference>
<dbReference type="InterPro" id="IPR035979">
    <property type="entry name" value="RBD_domain_sf"/>
</dbReference>
<dbReference type="InterPro" id="IPR012677">
    <property type="entry name" value="Nucleotide-bd_a/b_plait_sf"/>
</dbReference>
<dbReference type="VEuPathDB" id="VectorBase:ADAR2_009967"/>
<dbReference type="EMBL" id="ADMH02000869">
    <property type="protein sequence ID" value="ETN64806.1"/>
    <property type="molecule type" value="Genomic_DNA"/>
</dbReference>
<reference evidence="7 9" key="1">
    <citation type="journal article" date="2010" name="BMC Genomics">
        <title>Combination of measures distinguishes pre-miRNAs from other stem-loops in the genome of the newly sequenced Anopheles darlingi.</title>
        <authorList>
            <person name="Mendes N.D."/>
            <person name="Freitas A.T."/>
            <person name="Vasconcelos A.T."/>
            <person name="Sagot M.F."/>
        </authorList>
    </citation>
    <scope>NUCLEOTIDE SEQUENCE</scope>
</reference>
<dbReference type="PANTHER" id="PTHR12311">
    <property type="entry name" value="ACTIVATOR OF BASAL TRANSCRIPTION 1"/>
    <property type="match status" value="1"/>
</dbReference>
<dbReference type="FunCoup" id="W5JKZ3">
    <property type="interactions" value="1851"/>
</dbReference>
<dbReference type="InterPro" id="IPR039119">
    <property type="entry name" value="ABT1/Esf2"/>
</dbReference>
<keyword evidence="9" id="KW-1185">Reference proteome</keyword>
<feature type="compositionally biased region" description="Low complexity" evidence="6">
    <location>
        <begin position="240"/>
        <end position="250"/>
    </location>
</feature>
<reference evidence="7" key="3">
    <citation type="journal article" date="2013" name="Nucleic Acids Res.">
        <title>The genome of Anopheles darlingi, the main neotropical malaria vector.</title>
        <authorList>
            <person name="Marinotti O."/>
            <person name="Cerqueira G.C."/>
            <person name="de Almeida L.G."/>
            <person name="Ferro M.I."/>
            <person name="Loreto E.L."/>
            <person name="Zaha A."/>
            <person name="Teixeira S.M."/>
            <person name="Wespiser A.R."/>
            <person name="Almeida E Silva A."/>
            <person name="Schlindwein A.D."/>
            <person name="Pacheco A.C."/>
            <person name="Silva A.L."/>
            <person name="Graveley B.R."/>
            <person name="Walenz B.P."/>
            <person name="Lima Bde A."/>
            <person name="Ribeiro C.A."/>
            <person name="Nunes-Silva C.G."/>
            <person name="de Carvalho C.R."/>
            <person name="Soares C.M."/>
            <person name="de Menezes C.B."/>
            <person name="Matiolli C."/>
            <person name="Caffrey D."/>
            <person name="Araujo D.A."/>
            <person name="de Oliveira D.M."/>
            <person name="Golenbock D."/>
            <person name="Grisard E.C."/>
            <person name="Fantinatti-Garboggini F."/>
            <person name="de Carvalho F.M."/>
            <person name="Barcellos F.G."/>
            <person name="Prosdocimi F."/>
            <person name="May G."/>
            <person name="Azevedo Junior G.M."/>
            <person name="Guimaraes G.M."/>
            <person name="Goldman G.H."/>
            <person name="Padilha I.Q."/>
            <person name="Batista Jda S."/>
            <person name="Ferro J.A."/>
            <person name="Ribeiro J.M."/>
            <person name="Fietto J.L."/>
            <person name="Dabbas K.M."/>
            <person name="Cerdeira L."/>
            <person name="Agnez-Lima L.F."/>
            <person name="Brocchi M."/>
            <person name="de Carvalho M.O."/>
            <person name="Teixeira Mde M."/>
            <person name="Diniz Maia Mde M."/>
            <person name="Goldman M.H."/>
            <person name="Cruz Schneider M.P."/>
            <person name="Felipe M.S."/>
            <person name="Hungria M."/>
            <person name="Nicolas M.F."/>
            <person name="Pereira M."/>
            <person name="Montes M.A."/>
            <person name="Cantao M.E."/>
            <person name="Vincentz M."/>
            <person name="Rafael M.S."/>
            <person name="Silverman N."/>
            <person name="Stoco P.H."/>
            <person name="Souza R.C."/>
            <person name="Vicentini R."/>
            <person name="Gazzinelli R.T."/>
            <person name="Neves Rde O."/>
            <person name="Silva R."/>
            <person name="Astolfi-Filho S."/>
            <person name="Maciel T.E."/>
            <person name="Urmenyi T.P."/>
            <person name="Tadei W.P."/>
            <person name="Camargo E.P."/>
            <person name="de Vasconcelos A.T."/>
        </authorList>
    </citation>
    <scope>NUCLEOTIDE SEQUENCE</scope>
</reference>
<protein>
    <recommendedName>
        <fullName evidence="3">Activator of basal transcription 1</fullName>
    </recommendedName>
</protein>